<comment type="caution">
    <text evidence="2">The sequence shown here is derived from an EMBL/GenBank/DDBJ whole genome shotgun (WGS) entry which is preliminary data.</text>
</comment>
<protein>
    <recommendedName>
        <fullName evidence="1">DUF3730 domain-containing protein</fullName>
    </recommendedName>
</protein>
<dbReference type="SUPFAM" id="SSF48371">
    <property type="entry name" value="ARM repeat"/>
    <property type="match status" value="1"/>
</dbReference>
<dbReference type="InterPro" id="IPR022542">
    <property type="entry name" value="FOCAD/RST1_DUF3730"/>
</dbReference>
<dbReference type="InterPro" id="IPR016024">
    <property type="entry name" value="ARM-type_fold"/>
</dbReference>
<reference evidence="2 3" key="1">
    <citation type="submission" date="2021-11" db="EMBL/GenBank/DDBJ databases">
        <authorList>
            <person name="Islam A."/>
            <person name="Islam S."/>
            <person name="Flora M.S."/>
            <person name="Rahman M."/>
            <person name="Ziaur R.M."/>
            <person name="Epstein J.H."/>
            <person name="Hassan M."/>
            <person name="Klassen M."/>
            <person name="Woodard K."/>
            <person name="Webb A."/>
            <person name="Webby R.J."/>
            <person name="El Zowalaty M.E."/>
        </authorList>
    </citation>
    <scope>NUCLEOTIDE SEQUENCE [LARGE SCALE GENOMIC DNA]</scope>
    <source>
        <strain evidence="2">Pbs1</strain>
    </source>
</reference>
<evidence type="ECO:0000313" key="2">
    <source>
        <dbReference type="EMBL" id="CAH0515232.1"/>
    </source>
</evidence>
<proteinExistence type="predicted"/>
<evidence type="ECO:0000313" key="3">
    <source>
        <dbReference type="Proteomes" id="UP001158986"/>
    </source>
</evidence>
<name>A0ABN8CQP6_9STRA</name>
<gene>
    <name evidence="2" type="ORF">PBS001_LOCUS1950</name>
</gene>
<dbReference type="Proteomes" id="UP001158986">
    <property type="component" value="Unassembled WGS sequence"/>
</dbReference>
<feature type="domain" description="DUF3730" evidence="1">
    <location>
        <begin position="488"/>
        <end position="688"/>
    </location>
</feature>
<sequence length="1840" mass="204994">MKVAVPTLLKALRQASTADAISNAMEQIFDRLISTSSLKESQNLVFSLQQYRLYDGMYQKLQQTAAICTEPSSKAAYLGFVLLQESVHMLKTIDMSTQRDMLLKVWNANKNVLSGYIAALTAGDGPFYNVVVDINKATTTMELISPVFKSVLMDNCQSEGHKVAVLDTLSRIAWHFDGHLEDKNHRMRTLVIHLLVQALELVPYAQLLQQTYVVHVALIVDLLTFEALYTKEDVALATRTVRFVLESTQLLIQKDVGVIALLQLMEQLARTMPEAFTCSVFMTSAAYFLVNMCETPLEQQMMLCLLQHILVYERNVVADHGGRRRIYVEILLLPLSAMLSVHGSIVSDLLKLVVEITSLNTYAYEVEVESSAPPTETSTHARSAIQMVGDEESCQRWLSSLFMSKGAISGNNTDKWLALLVVALLFDGRPALRSAAAECLSRQVSNSPKFWNADVTKALVASLVFLISQQPSRNTKAALGQRHFGEWMISCLYSLAALAATTTETMRIVLRLIDSMNGMTKTRPMALKLMYEVWFNEPRVFPRLETMLLEPTSSDEDIMRHVVRMASIKTLCEKDPELGVQFISSIQGFLEDELESVVSMAMDAITALCRGDCLDFYVAFKIIAQKMRKNKVTCAEGSLFQERLCCFYALGGIDSVANEKHASKLLNQAWEFADSEHANVRKSAYEALCKFPLDMLGLCVPVNEIATHPSDDENGAAVEEVEEQLDDVMERLQNEQDLNVRIAIEELVAKIIEHESTKLTVGIGRGQRMKSAASGVQRQPQRTFQQSGPVTVVSAAATKEMKALFPSRAEVESLFPTDSSTTDWSGFLLAYQPKALIDRKNVKRKDKLVRFATQNVDELVMMVSTVLQSMELPWASVGVSGHGNENCKVFVLIQALMEGWIGFMETYISLLDELAELKTPIGVDDADVAFRVFSEGVTSLFDLLLNHTSNKVGGALAAGALAGKLCESRHWSNSHLRLKYEEVVEKLSLQLALSIEHARVFSTYDCDARVSSIGALIALQLSFGRRKSETCSSFCIQLAKIENMFMELYHNESDDLLATCALLGLSHIAFLYTNGYELETFEVTQWRHQRVKPIAERLMESFLRTNHAKQSNKSSLFHEDVVFPLSEVTETNNLIDTVSSKFKQSLSSGSILLRWASLMGLARLSSGFSSIKRLDWLTNVRKVLTAVWENCGSANITAVALGPVLLHCVLHNLSPSLSLETFVTTCNQRAAKADADSLDSGFLMMAAANVLCRLDSFGGFPSTVRNETNLTVKQIKKTLENESVPDQAVHELMLLGIVNFFHLSGGIAGPSFVGATSDMGANVMLTLDCDTIVALVKLARDFTQSERHCATASAMLGAISRAADRFYVSQKKKLFDAEVRALPSDKLLVKTLEWLRQTNPFDDDNSSYEISMTRLTPKARTAISLLGCLTSAGAVLPLLDYASLIHRVMLRLCSVDASVACIRFAATQGSCDELLAGKVLSSEWFGNANAVLQSELMAWLALAAARFPTDVLETLLITIFDVLKNIWRRDASSSRSTLLFDSWTVMLRDILHAKTTRRIPESSLEMVNKVILEKMVMELPFDVHVSIFVKQFAVRVLSKLDYSEHSPVETYLNPNVAHSSVWSWWRSGMFVIELAKLEVFVVTKRETSLLFQWILRHDFKEWTDDNLVDMYLHPFIAQVGALVAQHTTVDENVSLLLDLVDTFSQAMASLESSAHSDAMKCRALFAVMACILAWNSTLSHEKYLLQTSRSKSADVATAICDVLPFGLIACTHGSKRVSTLSERLLVLLHELTRLNEDIAGRYTRILQVCSRQMYLTADSWHISSTTVRKVRELWSLCETD</sequence>
<dbReference type="Pfam" id="PF12530">
    <property type="entry name" value="DUF3730"/>
    <property type="match status" value="1"/>
</dbReference>
<keyword evidence="3" id="KW-1185">Reference proteome</keyword>
<organism evidence="2 3">
    <name type="scientific">Peronospora belbahrii</name>
    <dbReference type="NCBI Taxonomy" id="622444"/>
    <lineage>
        <taxon>Eukaryota</taxon>
        <taxon>Sar</taxon>
        <taxon>Stramenopiles</taxon>
        <taxon>Oomycota</taxon>
        <taxon>Peronosporomycetes</taxon>
        <taxon>Peronosporales</taxon>
        <taxon>Peronosporaceae</taxon>
        <taxon>Peronospora</taxon>
    </lineage>
</organism>
<dbReference type="InterPro" id="IPR011989">
    <property type="entry name" value="ARM-like"/>
</dbReference>
<accession>A0ABN8CQP6</accession>
<evidence type="ECO:0000259" key="1">
    <source>
        <dbReference type="Pfam" id="PF12530"/>
    </source>
</evidence>
<dbReference type="EMBL" id="CAKLCB010000104">
    <property type="protein sequence ID" value="CAH0515232.1"/>
    <property type="molecule type" value="Genomic_DNA"/>
</dbReference>
<dbReference type="Gene3D" id="1.25.10.10">
    <property type="entry name" value="Leucine-rich Repeat Variant"/>
    <property type="match status" value="1"/>
</dbReference>